<dbReference type="SUPFAM" id="SSF160904">
    <property type="entry name" value="Jann2411-like"/>
    <property type="match status" value="1"/>
</dbReference>
<dbReference type="EMBL" id="JAANOU010000001">
    <property type="protein sequence ID" value="NIH80053.1"/>
    <property type="molecule type" value="Genomic_DNA"/>
</dbReference>
<dbReference type="RefSeq" id="WP_167113659.1">
    <property type="nucleotide sequence ID" value="NZ_JAANOU010000001.1"/>
</dbReference>
<dbReference type="Gene3D" id="1.10.3300.10">
    <property type="entry name" value="Jann2411-like domain"/>
    <property type="match status" value="1"/>
</dbReference>
<name>A0ABX0SU08_9PSEU</name>
<comment type="caution">
    <text evidence="2">The sequence shown here is derived from an EMBL/GenBank/DDBJ whole genome shotgun (WGS) entry which is preliminary data.</text>
</comment>
<dbReference type="InterPro" id="IPR021005">
    <property type="entry name" value="Znf_CGNR"/>
</dbReference>
<evidence type="ECO:0000313" key="2">
    <source>
        <dbReference type="EMBL" id="NIH80053.1"/>
    </source>
</evidence>
<dbReference type="InterPro" id="IPR023286">
    <property type="entry name" value="ABATE_dom_sf"/>
</dbReference>
<feature type="domain" description="Zinc finger CGNR" evidence="1">
    <location>
        <begin position="131"/>
        <end position="173"/>
    </location>
</feature>
<protein>
    <submittedName>
        <fullName evidence="2">RNA-binding Zn ribbon-like protein</fullName>
    </submittedName>
</protein>
<organism evidence="2 3">
    <name type="scientific">Amycolatopsis viridis</name>
    <dbReference type="NCBI Taxonomy" id="185678"/>
    <lineage>
        <taxon>Bacteria</taxon>
        <taxon>Bacillati</taxon>
        <taxon>Actinomycetota</taxon>
        <taxon>Actinomycetes</taxon>
        <taxon>Pseudonocardiales</taxon>
        <taxon>Pseudonocardiaceae</taxon>
        <taxon>Amycolatopsis</taxon>
    </lineage>
</organism>
<dbReference type="Pfam" id="PF07336">
    <property type="entry name" value="ABATE"/>
    <property type="match status" value="1"/>
</dbReference>
<dbReference type="Pfam" id="PF11706">
    <property type="entry name" value="zf-CGNR"/>
    <property type="match status" value="1"/>
</dbReference>
<reference evidence="2 3" key="1">
    <citation type="submission" date="2020-03" db="EMBL/GenBank/DDBJ databases">
        <title>Sequencing the genomes of 1000 actinobacteria strains.</title>
        <authorList>
            <person name="Klenk H.-P."/>
        </authorList>
    </citation>
    <scope>NUCLEOTIDE SEQUENCE [LARGE SCALE GENOMIC DNA]</scope>
    <source>
        <strain evidence="2 3">DSM 45668</strain>
    </source>
</reference>
<dbReference type="PANTHER" id="PTHR35525:SF3">
    <property type="entry name" value="BLL6575 PROTEIN"/>
    <property type="match status" value="1"/>
</dbReference>
<dbReference type="PANTHER" id="PTHR35525">
    <property type="entry name" value="BLL6575 PROTEIN"/>
    <property type="match status" value="1"/>
</dbReference>
<keyword evidence="3" id="KW-1185">Reference proteome</keyword>
<dbReference type="Proteomes" id="UP000754495">
    <property type="component" value="Unassembled WGS sequence"/>
</dbReference>
<evidence type="ECO:0000313" key="3">
    <source>
        <dbReference type="Proteomes" id="UP000754495"/>
    </source>
</evidence>
<dbReference type="InterPro" id="IPR010852">
    <property type="entry name" value="ABATE"/>
</dbReference>
<sequence>MAVGGHRALELLNTVAWRLDPARTEERLPDDDALQRWAEGAGFTPVAVDGGVAEVRALREAAYRVLRPLATGAAPGDPEPVRRLIVGALGRAAIASVAPLDWRIAVHGTSDLPAALALEVWRLLQFEDLTRLRECADEACGWLFLDRSRNGSRRWCSSGDCGNRDRARRHYRRTHT</sequence>
<proteinExistence type="predicted"/>
<evidence type="ECO:0000259" key="1">
    <source>
        <dbReference type="Pfam" id="PF11706"/>
    </source>
</evidence>
<gene>
    <name evidence="2" type="ORF">FHX46_002583</name>
</gene>
<accession>A0ABX0SU08</accession>